<evidence type="ECO:0000256" key="1">
    <source>
        <dbReference type="ARBA" id="ARBA00022443"/>
    </source>
</evidence>
<feature type="region of interest" description="Disordered" evidence="3">
    <location>
        <begin position="57"/>
        <end position="104"/>
    </location>
</feature>
<dbReference type="Gene3D" id="2.30.30.40">
    <property type="entry name" value="SH3 Domains"/>
    <property type="match status" value="1"/>
</dbReference>
<dbReference type="SUPFAM" id="SSF50044">
    <property type="entry name" value="SH3-domain"/>
    <property type="match status" value="1"/>
</dbReference>
<dbReference type="STRING" id="933852.A0A0C2XEJ4"/>
<dbReference type="InterPro" id="IPR036028">
    <property type="entry name" value="SH3-like_dom_sf"/>
</dbReference>
<feature type="compositionally biased region" description="Low complexity" evidence="3">
    <location>
        <begin position="73"/>
        <end position="90"/>
    </location>
</feature>
<proteinExistence type="predicted"/>
<evidence type="ECO:0000256" key="3">
    <source>
        <dbReference type="SAM" id="MobiDB-lite"/>
    </source>
</evidence>
<evidence type="ECO:0000313" key="6">
    <source>
        <dbReference type="Proteomes" id="UP000054097"/>
    </source>
</evidence>
<dbReference type="PROSITE" id="PS50002">
    <property type="entry name" value="SH3"/>
    <property type="match status" value="1"/>
</dbReference>
<dbReference type="SMART" id="SM00326">
    <property type="entry name" value="SH3"/>
    <property type="match status" value="1"/>
</dbReference>
<sequence length="310" mass="34036">MSDSALLNHFLQRLQKDITRIDSLIQAIYNDVHFLVESGQIDPEDAALILSKVPGLAGSNSPGSGEKYHGHGQQLQLQQQQQQQQQLSSSPPKHHHHSMGGRSRSNTANVLAADVDGLQLAPPSYPSLENVIHNVPRQHQQPPAPKRQARALWDYNLDLEELEDLSFEKGAIIEILREDNDGWWTGRVGGRTGIFPSNYAEVLHHPLPTWSTAPPPATVVTARPAKQQTESAPKYMPMPYKAVHHPENAPNPTGTRPQALHQQQQQHQDQEVQQENKYSHIKNTMANAAAGGIGFGAGAAIGGSVVRAIF</sequence>
<evidence type="ECO:0000313" key="5">
    <source>
        <dbReference type="EMBL" id="KIM27537.1"/>
    </source>
</evidence>
<dbReference type="PANTHER" id="PTHR14167">
    <property type="entry name" value="SH3 DOMAIN-CONTAINING"/>
    <property type="match status" value="1"/>
</dbReference>
<dbReference type="PANTHER" id="PTHR14167:SF116">
    <property type="entry name" value="CAP, ISOFORM AC"/>
    <property type="match status" value="1"/>
</dbReference>
<reference evidence="5 6" key="1">
    <citation type="submission" date="2014-04" db="EMBL/GenBank/DDBJ databases">
        <authorList>
            <consortium name="DOE Joint Genome Institute"/>
            <person name="Kuo A."/>
            <person name="Zuccaro A."/>
            <person name="Kohler A."/>
            <person name="Nagy L.G."/>
            <person name="Floudas D."/>
            <person name="Copeland A."/>
            <person name="Barry K.W."/>
            <person name="Cichocki N."/>
            <person name="Veneault-Fourrey C."/>
            <person name="LaButti K."/>
            <person name="Lindquist E.A."/>
            <person name="Lipzen A."/>
            <person name="Lundell T."/>
            <person name="Morin E."/>
            <person name="Murat C."/>
            <person name="Sun H."/>
            <person name="Tunlid A."/>
            <person name="Henrissat B."/>
            <person name="Grigoriev I.V."/>
            <person name="Hibbett D.S."/>
            <person name="Martin F."/>
            <person name="Nordberg H.P."/>
            <person name="Cantor M.N."/>
            <person name="Hua S.X."/>
        </authorList>
    </citation>
    <scope>NUCLEOTIDE SEQUENCE [LARGE SCALE GENOMIC DNA]</scope>
    <source>
        <strain evidence="5 6">MAFF 305830</strain>
    </source>
</reference>
<dbReference type="InterPro" id="IPR050384">
    <property type="entry name" value="Endophilin_SH3RF"/>
</dbReference>
<dbReference type="PRINTS" id="PR00452">
    <property type="entry name" value="SH3DOMAIN"/>
</dbReference>
<keyword evidence="6" id="KW-1185">Reference proteome</keyword>
<dbReference type="HOGENOM" id="CLU_064552_0_0_1"/>
<feature type="region of interest" description="Disordered" evidence="3">
    <location>
        <begin position="238"/>
        <end position="276"/>
    </location>
</feature>
<feature type="domain" description="SH3" evidence="4">
    <location>
        <begin position="144"/>
        <end position="205"/>
    </location>
</feature>
<dbReference type="Pfam" id="PF00018">
    <property type="entry name" value="SH3_1"/>
    <property type="match status" value="1"/>
</dbReference>
<protein>
    <recommendedName>
        <fullName evidence="4">SH3 domain-containing protein</fullName>
    </recommendedName>
</protein>
<organism evidence="5 6">
    <name type="scientific">Serendipita vermifera MAFF 305830</name>
    <dbReference type="NCBI Taxonomy" id="933852"/>
    <lineage>
        <taxon>Eukaryota</taxon>
        <taxon>Fungi</taxon>
        <taxon>Dikarya</taxon>
        <taxon>Basidiomycota</taxon>
        <taxon>Agaricomycotina</taxon>
        <taxon>Agaricomycetes</taxon>
        <taxon>Sebacinales</taxon>
        <taxon>Serendipitaceae</taxon>
        <taxon>Serendipita</taxon>
    </lineage>
</organism>
<accession>A0A0C2XEJ4</accession>
<evidence type="ECO:0000259" key="4">
    <source>
        <dbReference type="PROSITE" id="PS50002"/>
    </source>
</evidence>
<dbReference type="EMBL" id="KN824298">
    <property type="protein sequence ID" value="KIM27537.1"/>
    <property type="molecule type" value="Genomic_DNA"/>
</dbReference>
<name>A0A0C2XEJ4_SERVB</name>
<feature type="compositionally biased region" description="Low complexity" evidence="3">
    <location>
        <begin position="258"/>
        <end position="273"/>
    </location>
</feature>
<dbReference type="Proteomes" id="UP000054097">
    <property type="component" value="Unassembled WGS sequence"/>
</dbReference>
<evidence type="ECO:0000256" key="2">
    <source>
        <dbReference type="PROSITE-ProRule" id="PRU00192"/>
    </source>
</evidence>
<dbReference type="AlphaFoldDB" id="A0A0C2XEJ4"/>
<dbReference type="InterPro" id="IPR001452">
    <property type="entry name" value="SH3_domain"/>
</dbReference>
<dbReference type="OrthoDB" id="5983572at2759"/>
<keyword evidence="1 2" id="KW-0728">SH3 domain</keyword>
<gene>
    <name evidence="5" type="ORF">M408DRAFT_329978</name>
</gene>
<reference evidence="6" key="2">
    <citation type="submission" date="2015-01" db="EMBL/GenBank/DDBJ databases">
        <title>Evolutionary Origins and Diversification of the Mycorrhizal Mutualists.</title>
        <authorList>
            <consortium name="DOE Joint Genome Institute"/>
            <consortium name="Mycorrhizal Genomics Consortium"/>
            <person name="Kohler A."/>
            <person name="Kuo A."/>
            <person name="Nagy L.G."/>
            <person name="Floudas D."/>
            <person name="Copeland A."/>
            <person name="Barry K.W."/>
            <person name="Cichocki N."/>
            <person name="Veneault-Fourrey C."/>
            <person name="LaButti K."/>
            <person name="Lindquist E.A."/>
            <person name="Lipzen A."/>
            <person name="Lundell T."/>
            <person name="Morin E."/>
            <person name="Murat C."/>
            <person name="Riley R."/>
            <person name="Ohm R."/>
            <person name="Sun H."/>
            <person name="Tunlid A."/>
            <person name="Henrissat B."/>
            <person name="Grigoriev I.V."/>
            <person name="Hibbett D.S."/>
            <person name="Martin F."/>
        </authorList>
    </citation>
    <scope>NUCLEOTIDE SEQUENCE [LARGE SCALE GENOMIC DNA]</scope>
    <source>
        <strain evidence="6">MAFF 305830</strain>
    </source>
</reference>